<sequence>MGRGISDALRDYVGEYLRSVVVYTRDDYHVRYLRDDVAVDYDDAEIERGIEEMRFEALEAEYVNDLFAERHGDLRCNVTFFEDAVELNFPLSETTGLAVAVDAGYFAQQDSFVQHVLDCFDDVDAIESQYMSE</sequence>
<dbReference type="RefSeq" id="WP_343749208.1">
    <property type="nucleotide sequence ID" value="NZ_BAAABL010000033.1"/>
</dbReference>
<dbReference type="InterPro" id="IPR055944">
    <property type="entry name" value="DUF7522"/>
</dbReference>
<dbReference type="Proteomes" id="UP001500837">
    <property type="component" value="Unassembled WGS sequence"/>
</dbReference>
<proteinExistence type="predicted"/>
<organism evidence="1 2">
    <name type="scientific">Halarchaeum salinum</name>
    <dbReference type="NCBI Taxonomy" id="489912"/>
    <lineage>
        <taxon>Archaea</taxon>
        <taxon>Methanobacteriati</taxon>
        <taxon>Methanobacteriota</taxon>
        <taxon>Stenosarchaea group</taxon>
        <taxon>Halobacteria</taxon>
        <taxon>Halobacteriales</taxon>
        <taxon>Halobacteriaceae</taxon>
    </lineage>
</organism>
<dbReference type="EMBL" id="BAAABL010000033">
    <property type="protein sequence ID" value="GAA0295442.1"/>
    <property type="molecule type" value="Genomic_DNA"/>
</dbReference>
<evidence type="ECO:0000313" key="2">
    <source>
        <dbReference type="Proteomes" id="UP001500837"/>
    </source>
</evidence>
<gene>
    <name evidence="1" type="ORF">GCM10009066_07440</name>
</gene>
<name>A0AAV3S5Y5_9EURY</name>
<keyword evidence="2" id="KW-1185">Reference proteome</keyword>
<dbReference type="Pfam" id="PF24366">
    <property type="entry name" value="DUF7522"/>
    <property type="match status" value="1"/>
</dbReference>
<reference evidence="1 2" key="1">
    <citation type="journal article" date="2019" name="Int. J. Syst. Evol. Microbiol.">
        <title>The Global Catalogue of Microorganisms (GCM) 10K type strain sequencing project: providing services to taxonomists for standard genome sequencing and annotation.</title>
        <authorList>
            <consortium name="The Broad Institute Genomics Platform"/>
            <consortium name="The Broad Institute Genome Sequencing Center for Infectious Disease"/>
            <person name="Wu L."/>
            <person name="Ma J."/>
        </authorList>
    </citation>
    <scope>NUCLEOTIDE SEQUENCE [LARGE SCALE GENOMIC DNA]</scope>
    <source>
        <strain evidence="1 2">JCM 16330</strain>
    </source>
</reference>
<dbReference type="AlphaFoldDB" id="A0AAV3S5Y5"/>
<accession>A0AAV3S5Y5</accession>
<comment type="caution">
    <text evidence="1">The sequence shown here is derived from an EMBL/GenBank/DDBJ whole genome shotgun (WGS) entry which is preliminary data.</text>
</comment>
<evidence type="ECO:0000313" key="1">
    <source>
        <dbReference type="EMBL" id="GAA0295442.1"/>
    </source>
</evidence>
<protein>
    <submittedName>
        <fullName evidence="1">Uncharacterized protein</fullName>
    </submittedName>
</protein>